<dbReference type="EMBL" id="GBEZ01020235">
    <property type="protein sequence ID" value="JAC66412.1"/>
    <property type="molecule type" value="Transcribed_RNA"/>
</dbReference>
<organism evidence="1">
    <name type="scientific">Tetraselmis sp. GSL018</name>
    <dbReference type="NCBI Taxonomy" id="582737"/>
    <lineage>
        <taxon>Eukaryota</taxon>
        <taxon>Viridiplantae</taxon>
        <taxon>Chlorophyta</taxon>
        <taxon>core chlorophytes</taxon>
        <taxon>Chlorodendrophyceae</taxon>
        <taxon>Chlorodendrales</taxon>
        <taxon>Chlorodendraceae</taxon>
        <taxon>Tetraselmis</taxon>
    </lineage>
</organism>
<reference evidence="1" key="1">
    <citation type="submission" date="2014-05" db="EMBL/GenBank/DDBJ databases">
        <title>The transcriptome of the halophilic microalga Tetraselmis sp. GSL018 isolated from the Great Salt Lake, Utah.</title>
        <authorList>
            <person name="Jinkerson R.E."/>
            <person name="D'Adamo S."/>
            <person name="Posewitz M.C."/>
        </authorList>
    </citation>
    <scope>NUCLEOTIDE SEQUENCE</scope>
    <source>
        <strain evidence="1">GSL018</strain>
    </source>
</reference>
<proteinExistence type="predicted"/>
<dbReference type="AlphaFoldDB" id="A0A061R0E1"/>
<sequence>MAPPPLVTGMEWRNNLYPQRLV</sequence>
<protein>
    <submittedName>
        <fullName evidence="1">Uncharacterized protein</fullName>
    </submittedName>
</protein>
<gene>
    <name evidence="1" type="ORF">TSPGSL018_13719</name>
</gene>
<evidence type="ECO:0000313" key="1">
    <source>
        <dbReference type="EMBL" id="JAC66412.1"/>
    </source>
</evidence>
<name>A0A061R0E1_9CHLO</name>
<accession>A0A061R0E1</accession>